<organism evidence="1">
    <name type="scientific">Tetraselmis sp. GSL018</name>
    <dbReference type="NCBI Taxonomy" id="582737"/>
    <lineage>
        <taxon>Eukaryota</taxon>
        <taxon>Viridiplantae</taxon>
        <taxon>Chlorophyta</taxon>
        <taxon>core chlorophytes</taxon>
        <taxon>Chlorodendrophyceae</taxon>
        <taxon>Chlorodendrales</taxon>
        <taxon>Chlorodendraceae</taxon>
        <taxon>Tetraselmis</taxon>
    </lineage>
</organism>
<reference evidence="1" key="1">
    <citation type="submission" date="2014-05" db="EMBL/GenBank/DDBJ databases">
        <title>The transcriptome of the halophilic microalga Tetraselmis sp. GSL018 isolated from the Great Salt Lake, Utah.</title>
        <authorList>
            <person name="Jinkerson R.E."/>
            <person name="D'Adamo S."/>
            <person name="Posewitz M.C."/>
        </authorList>
    </citation>
    <scope>NUCLEOTIDE SEQUENCE</scope>
    <source>
        <strain evidence="1">GSL018</strain>
    </source>
</reference>
<dbReference type="AlphaFoldDB" id="A0A061SHQ2"/>
<evidence type="ECO:0000313" key="1">
    <source>
        <dbReference type="EMBL" id="JAC84657.1"/>
    </source>
</evidence>
<feature type="non-terminal residue" evidence="1">
    <location>
        <position position="1"/>
    </location>
</feature>
<name>A0A061SHQ2_9CHLO</name>
<dbReference type="EMBL" id="GBEZ01000208">
    <property type="protein sequence ID" value="JAC84657.1"/>
    <property type="molecule type" value="Transcribed_RNA"/>
</dbReference>
<accession>A0A061SHQ2</accession>
<sequence>TGSRSSSPGLQLSFKRVLHDIPRLCLCAELQFRLSSKAFACPNCETQALFTFPVLDFLEDLLIRMGSKRYFIFPAALQIVQRR</sequence>
<proteinExistence type="predicted"/>
<gene>
    <name evidence="1" type="ORF">TSPGSL018_453</name>
</gene>
<protein>
    <submittedName>
        <fullName evidence="1">Uncharacterized protein</fullName>
    </submittedName>
</protein>